<proteinExistence type="predicted"/>
<dbReference type="Proteomes" id="UP000783863">
    <property type="component" value="Unassembled WGS sequence"/>
</dbReference>
<evidence type="ECO:0000256" key="1">
    <source>
        <dbReference type="SAM" id="Phobius"/>
    </source>
</evidence>
<sequence length="288" mass="31836">MEWRCKWCEKPHEENDPPCDNCGHGEFEKAVVPMSPENTDDSTPLVWACTECGREHQKNSPPCSRCGNAMLEQREVDYGDVDEMGSTGWADILDRKYVAGFAVVGMLGLVLGLGMVGVIDLPGIGTPQPPDVPGENESINGVSLFAAEDAFVETVNEDREESDVSRLDRRETLDQMATYFNKRQVESVYADADEPTADELDPFDPDCGGSRITILTETVDKGVQLVEEPDNDYQWDAQSVGKLVDDYTTMTTLQSVADQLRDRETREAIGVDIHVAPDDDIYVTTVSC</sequence>
<reference evidence="2" key="1">
    <citation type="submission" date="2021-06" db="EMBL/GenBank/DDBJ databases">
        <title>Halomicroarcula sp. F24A a new haloarchaeum isolated from saline soil.</title>
        <authorList>
            <person name="Duran-Viseras A."/>
            <person name="Sanchez-Porro C."/>
            <person name="Ventosa A."/>
        </authorList>
    </citation>
    <scope>NUCLEOTIDE SEQUENCE</scope>
    <source>
        <strain evidence="2">F24A</strain>
    </source>
</reference>
<dbReference type="AlphaFoldDB" id="A0A8J7YHV4"/>
<keyword evidence="3" id="KW-1185">Reference proteome</keyword>
<keyword evidence="1" id="KW-0812">Transmembrane</keyword>
<keyword evidence="1" id="KW-1133">Transmembrane helix</keyword>
<accession>A0A8J7YHV4</accession>
<protein>
    <submittedName>
        <fullName evidence="2">Uncharacterized protein</fullName>
    </submittedName>
</protein>
<comment type="caution">
    <text evidence="2">The sequence shown here is derived from an EMBL/GenBank/DDBJ whole genome shotgun (WGS) entry which is preliminary data.</text>
</comment>
<organism evidence="2 3">
    <name type="scientific">Haloarcula salinisoli</name>
    <dbReference type="NCBI Taxonomy" id="2487746"/>
    <lineage>
        <taxon>Archaea</taxon>
        <taxon>Methanobacteriati</taxon>
        <taxon>Methanobacteriota</taxon>
        <taxon>Stenosarchaea group</taxon>
        <taxon>Halobacteria</taxon>
        <taxon>Halobacteriales</taxon>
        <taxon>Haloarculaceae</taxon>
        <taxon>Haloarcula</taxon>
    </lineage>
</organism>
<evidence type="ECO:0000313" key="3">
    <source>
        <dbReference type="Proteomes" id="UP000783863"/>
    </source>
</evidence>
<feature type="transmembrane region" description="Helical" evidence="1">
    <location>
        <begin position="97"/>
        <end position="119"/>
    </location>
</feature>
<dbReference type="EMBL" id="RKLQ01000001">
    <property type="protein sequence ID" value="MBX0303753.1"/>
    <property type="molecule type" value="Genomic_DNA"/>
</dbReference>
<dbReference type="RefSeq" id="WP_220587943.1">
    <property type="nucleotide sequence ID" value="NZ_RKLQ01000001.1"/>
</dbReference>
<gene>
    <name evidence="2" type="ORF">EGD98_08720</name>
</gene>
<evidence type="ECO:0000313" key="2">
    <source>
        <dbReference type="EMBL" id="MBX0303753.1"/>
    </source>
</evidence>
<name>A0A8J7YHV4_9EURY</name>
<keyword evidence="1" id="KW-0472">Membrane</keyword>